<organism evidence="3 4">
    <name type="scientific">Candidatus Harrisonbacteria bacterium CG10_big_fil_rev_8_21_14_0_10_45_28</name>
    <dbReference type="NCBI Taxonomy" id="1974586"/>
    <lineage>
        <taxon>Bacteria</taxon>
        <taxon>Candidatus Harrisoniibacteriota</taxon>
    </lineage>
</organism>
<reference evidence="4" key="1">
    <citation type="submission" date="2017-09" db="EMBL/GenBank/DDBJ databases">
        <title>Depth-based differentiation of microbial function through sediment-hosted aquifers and enrichment of novel symbionts in the deep terrestrial subsurface.</title>
        <authorList>
            <person name="Probst A.J."/>
            <person name="Ladd B."/>
            <person name="Jarett J.K."/>
            <person name="Geller-Mcgrath D.E."/>
            <person name="Sieber C.M.K."/>
            <person name="Emerson J.B."/>
            <person name="Anantharaman K."/>
            <person name="Thomas B.C."/>
            <person name="Malmstrom R."/>
            <person name="Stieglmeier M."/>
            <person name="Klingl A."/>
            <person name="Woyke T."/>
            <person name="Ryan C.M."/>
            <person name="Banfield J.F."/>
        </authorList>
    </citation>
    <scope>NUCLEOTIDE SEQUENCE [LARGE SCALE GENOMIC DNA]</scope>
</reference>
<dbReference type="PANTHER" id="PTHR39157:SF1">
    <property type="entry name" value="DOXX FAMILY PROTEIN"/>
    <property type="match status" value="1"/>
</dbReference>
<keyword evidence="1" id="KW-1133">Transmembrane helix</keyword>
<proteinExistence type="predicted"/>
<evidence type="ECO:0000313" key="3">
    <source>
        <dbReference type="EMBL" id="PIR88162.1"/>
    </source>
</evidence>
<feature type="transmembrane region" description="Helical" evidence="1">
    <location>
        <begin position="20"/>
        <end position="38"/>
    </location>
</feature>
<comment type="caution">
    <text evidence="3">The sequence shown here is derived from an EMBL/GenBank/DDBJ whole genome shotgun (WGS) entry which is preliminary data.</text>
</comment>
<feature type="domain" description="TQO small subunit DoxD" evidence="2">
    <location>
        <begin position="26"/>
        <end position="169"/>
    </location>
</feature>
<dbReference type="AlphaFoldDB" id="A0A2H0UP14"/>
<dbReference type="Proteomes" id="UP000230903">
    <property type="component" value="Unassembled WGS sequence"/>
</dbReference>
<dbReference type="EMBL" id="PFBC01000011">
    <property type="protein sequence ID" value="PIR88162.1"/>
    <property type="molecule type" value="Genomic_DNA"/>
</dbReference>
<feature type="transmembrane region" description="Helical" evidence="1">
    <location>
        <begin position="103"/>
        <end position="123"/>
    </location>
</feature>
<protein>
    <recommendedName>
        <fullName evidence="2">TQO small subunit DoxD domain-containing protein</fullName>
    </recommendedName>
</protein>
<evidence type="ECO:0000313" key="4">
    <source>
        <dbReference type="Proteomes" id="UP000230903"/>
    </source>
</evidence>
<evidence type="ECO:0000256" key="1">
    <source>
        <dbReference type="SAM" id="Phobius"/>
    </source>
</evidence>
<accession>A0A2H0UP14</accession>
<dbReference type="InterPro" id="IPR007301">
    <property type="entry name" value="DoxD"/>
</dbReference>
<sequence>MKNPNNNFSFSKDFFNNSKLTWAWLLVRLYVGYEWLLAGWGKITSPAWIGSDAGSAIGGFVRGAIAKSSGAHPAVQIWYARFLDNLVLPNTTLFSYVITFGELLIGIALILGLFTAIAAFFGAFMNLNFMLAGTTSINPILFTLTILIILARKPASKIGLDFYVLPHLYSQPNKPKKR</sequence>
<evidence type="ECO:0000259" key="2">
    <source>
        <dbReference type="Pfam" id="PF04173"/>
    </source>
</evidence>
<dbReference type="PANTHER" id="PTHR39157">
    <property type="entry name" value="INTEGRAL MEMBRANE PROTEIN-RELATED"/>
    <property type="match status" value="1"/>
</dbReference>
<name>A0A2H0UP14_9BACT</name>
<gene>
    <name evidence="3" type="ORF">COU10_00605</name>
</gene>
<feature type="transmembrane region" description="Helical" evidence="1">
    <location>
        <begin position="129"/>
        <end position="150"/>
    </location>
</feature>
<keyword evidence="1" id="KW-0472">Membrane</keyword>
<dbReference type="Pfam" id="PF04173">
    <property type="entry name" value="DoxD"/>
    <property type="match status" value="1"/>
</dbReference>
<keyword evidence="1" id="KW-0812">Transmembrane</keyword>